<dbReference type="GO" id="GO:0043386">
    <property type="term" value="P:mycotoxin biosynthetic process"/>
    <property type="evidence" value="ECO:0007669"/>
    <property type="project" value="InterPro"/>
</dbReference>
<dbReference type="EMBL" id="MDDG01000013">
    <property type="protein sequence ID" value="OQE35440.1"/>
    <property type="molecule type" value="Genomic_DNA"/>
</dbReference>
<keyword evidence="5" id="KW-1185">Reference proteome</keyword>
<dbReference type="Proteomes" id="UP000191500">
    <property type="component" value="Unassembled WGS sequence"/>
</dbReference>
<name>A0A1V6UAK3_9EURO</name>
<accession>A0A1V6UAK3</accession>
<keyword evidence="3" id="KW-1133">Transmembrane helix</keyword>
<dbReference type="InterPro" id="IPR021765">
    <property type="entry name" value="UstYa-like"/>
</dbReference>
<dbReference type="AlphaFoldDB" id="A0A1V6UAK3"/>
<reference evidence="5" key="1">
    <citation type="journal article" date="2017" name="Nat. Microbiol.">
        <title>Global analysis of biosynthetic gene clusters reveals vast potential of secondary metabolite production in Penicillium species.</title>
        <authorList>
            <person name="Nielsen J.C."/>
            <person name="Grijseels S."/>
            <person name="Prigent S."/>
            <person name="Ji B."/>
            <person name="Dainat J."/>
            <person name="Nielsen K.F."/>
            <person name="Frisvad J.C."/>
            <person name="Workman M."/>
            <person name="Nielsen J."/>
        </authorList>
    </citation>
    <scope>NUCLEOTIDE SEQUENCE [LARGE SCALE GENOMIC DNA]</scope>
    <source>
        <strain evidence="5">IBT 31321</strain>
    </source>
</reference>
<feature type="transmembrane region" description="Helical" evidence="3">
    <location>
        <begin position="45"/>
        <end position="70"/>
    </location>
</feature>
<comment type="pathway">
    <text evidence="1">Mycotoxin biosynthesis.</text>
</comment>
<dbReference type="Pfam" id="PF11807">
    <property type="entry name" value="UstYa"/>
    <property type="match status" value="1"/>
</dbReference>
<dbReference type="PANTHER" id="PTHR33365">
    <property type="entry name" value="YALI0B05434P"/>
    <property type="match status" value="1"/>
</dbReference>
<dbReference type="STRING" id="36646.A0A1V6UAK3"/>
<protein>
    <submittedName>
        <fullName evidence="4">Uncharacterized protein</fullName>
    </submittedName>
</protein>
<proteinExistence type="inferred from homology"/>
<evidence type="ECO:0000313" key="4">
    <source>
        <dbReference type="EMBL" id="OQE35440.1"/>
    </source>
</evidence>
<comment type="similarity">
    <text evidence="2">Belongs to the ustYa family.</text>
</comment>
<organism evidence="4 5">
    <name type="scientific">Penicillium coprophilum</name>
    <dbReference type="NCBI Taxonomy" id="36646"/>
    <lineage>
        <taxon>Eukaryota</taxon>
        <taxon>Fungi</taxon>
        <taxon>Dikarya</taxon>
        <taxon>Ascomycota</taxon>
        <taxon>Pezizomycotina</taxon>
        <taxon>Eurotiomycetes</taxon>
        <taxon>Eurotiomycetidae</taxon>
        <taxon>Eurotiales</taxon>
        <taxon>Aspergillaceae</taxon>
        <taxon>Penicillium</taxon>
    </lineage>
</organism>
<evidence type="ECO:0000256" key="2">
    <source>
        <dbReference type="ARBA" id="ARBA00035112"/>
    </source>
</evidence>
<evidence type="ECO:0000313" key="5">
    <source>
        <dbReference type="Proteomes" id="UP000191500"/>
    </source>
</evidence>
<gene>
    <name evidence="4" type="ORF">PENCOP_c013G00477</name>
</gene>
<sequence length="257" mass="28228">MIFSVLGGSQTIHISFGSLHLFLHTTCEHKASGPSSIMSLKISTFLHSILSTVAVLSLACLGLLFTWPYLPLTSATPSFPSDTVSTTPRLNLYQFHTSKELEDLSTAGDASWQQLTTTNDGGFLWVRHNETYRTGWGISMFHSLHCLGLLREIVKTKSDHSNSGSHHASHADAAHAGHCLSYIAQSLLCSADGTLERPKSILDEDGDIIRDDINGEGVEHRCRDQSLLWKLARRTEQQPIGVMPPAKSGDTVWDLFS</sequence>
<keyword evidence="3" id="KW-0812">Transmembrane</keyword>
<comment type="caution">
    <text evidence="4">The sequence shown here is derived from an EMBL/GenBank/DDBJ whole genome shotgun (WGS) entry which is preliminary data.</text>
</comment>
<evidence type="ECO:0000256" key="1">
    <source>
        <dbReference type="ARBA" id="ARBA00004685"/>
    </source>
</evidence>
<evidence type="ECO:0000256" key="3">
    <source>
        <dbReference type="SAM" id="Phobius"/>
    </source>
</evidence>
<dbReference type="PANTHER" id="PTHR33365:SF4">
    <property type="entry name" value="CYCLOCHLOROTINE BIOSYNTHESIS PROTEIN O"/>
    <property type="match status" value="1"/>
</dbReference>
<keyword evidence="3" id="KW-0472">Membrane</keyword>